<reference evidence="2 3" key="1">
    <citation type="submission" date="2019-07" db="EMBL/GenBank/DDBJ databases">
        <title>De Novo Assembly of kiwifruit Actinidia rufa.</title>
        <authorList>
            <person name="Sugita-Konishi S."/>
            <person name="Sato K."/>
            <person name="Mori E."/>
            <person name="Abe Y."/>
            <person name="Kisaki G."/>
            <person name="Hamano K."/>
            <person name="Suezawa K."/>
            <person name="Otani M."/>
            <person name="Fukuda T."/>
            <person name="Manabe T."/>
            <person name="Gomi K."/>
            <person name="Tabuchi M."/>
            <person name="Akimitsu K."/>
            <person name="Kataoka I."/>
        </authorList>
    </citation>
    <scope>NUCLEOTIDE SEQUENCE [LARGE SCALE GENOMIC DNA]</scope>
    <source>
        <strain evidence="3">cv. Fuchu</strain>
    </source>
</reference>
<dbReference type="AlphaFoldDB" id="A0A7J0FV19"/>
<dbReference type="InterPro" id="IPR012677">
    <property type="entry name" value="Nucleotide-bd_a/b_plait_sf"/>
</dbReference>
<evidence type="ECO:0000256" key="1">
    <source>
        <dbReference type="SAM" id="MobiDB-lite"/>
    </source>
</evidence>
<dbReference type="SUPFAM" id="SSF54928">
    <property type="entry name" value="RNA-binding domain, RBD"/>
    <property type="match status" value="1"/>
</dbReference>
<dbReference type="GO" id="GO:0003676">
    <property type="term" value="F:nucleic acid binding"/>
    <property type="evidence" value="ECO:0007669"/>
    <property type="project" value="InterPro"/>
</dbReference>
<dbReference type="Gene3D" id="3.30.70.330">
    <property type="match status" value="1"/>
</dbReference>
<dbReference type="OrthoDB" id="5970at2759"/>
<dbReference type="PANTHER" id="PTHR48038">
    <property type="entry name" value="RIBONUCLEOPROTEIN RB97D"/>
    <property type="match status" value="1"/>
</dbReference>
<name>A0A7J0FV19_9ERIC</name>
<accession>A0A7J0FV19</accession>
<keyword evidence="3" id="KW-1185">Reference proteome</keyword>
<proteinExistence type="predicted"/>
<dbReference type="InterPro" id="IPR035979">
    <property type="entry name" value="RBD_domain_sf"/>
</dbReference>
<dbReference type="EMBL" id="BJWL01000015">
    <property type="protein sequence ID" value="GFZ02545.1"/>
    <property type="molecule type" value="Genomic_DNA"/>
</dbReference>
<gene>
    <name evidence="2" type="ORF">Acr_15g0011530</name>
</gene>
<protein>
    <recommendedName>
        <fullName evidence="4">RRM domain-containing protein</fullName>
    </recommendedName>
</protein>
<feature type="compositionally biased region" description="Basic and acidic residues" evidence="1">
    <location>
        <begin position="115"/>
        <end position="124"/>
    </location>
</feature>
<dbReference type="Proteomes" id="UP000585474">
    <property type="component" value="Unassembled WGS sequence"/>
</dbReference>
<feature type="region of interest" description="Disordered" evidence="1">
    <location>
        <begin position="115"/>
        <end position="157"/>
    </location>
</feature>
<sequence length="249" mass="28675">MKDGFGFVVYDFPTNVEKALRVLRGKNICGEPITLSWSNRQPRPLQRFSRGNRFYEMQHGREKHHNLGEVLPAEGNNVQRNLVVNDRWGERVGVPTTEIGIEGGLEFDCYEPYHDDDDRRKEDGNQQVTHSGGSRALRKSQENVERGKMGDAALNGTHDPKSHQIFYICGESDHKMCSCPRENASRRKMFSRFDCGRDDINFIDKGKGDTKRLASKSWRRPHLKYRCCMDESTRVMGRHLAQEGIKDCQ</sequence>
<evidence type="ECO:0000313" key="2">
    <source>
        <dbReference type="EMBL" id="GFZ02545.1"/>
    </source>
</evidence>
<feature type="compositionally biased region" description="Basic and acidic residues" evidence="1">
    <location>
        <begin position="139"/>
        <end position="149"/>
    </location>
</feature>
<evidence type="ECO:0008006" key="4">
    <source>
        <dbReference type="Google" id="ProtNLM"/>
    </source>
</evidence>
<dbReference type="PANTHER" id="PTHR48038:SF2">
    <property type="entry name" value="OS02G0536400 PROTEIN"/>
    <property type="match status" value="1"/>
</dbReference>
<organism evidence="2 3">
    <name type="scientific">Actinidia rufa</name>
    <dbReference type="NCBI Taxonomy" id="165716"/>
    <lineage>
        <taxon>Eukaryota</taxon>
        <taxon>Viridiplantae</taxon>
        <taxon>Streptophyta</taxon>
        <taxon>Embryophyta</taxon>
        <taxon>Tracheophyta</taxon>
        <taxon>Spermatophyta</taxon>
        <taxon>Magnoliopsida</taxon>
        <taxon>eudicotyledons</taxon>
        <taxon>Gunneridae</taxon>
        <taxon>Pentapetalae</taxon>
        <taxon>asterids</taxon>
        <taxon>Ericales</taxon>
        <taxon>Actinidiaceae</taxon>
        <taxon>Actinidia</taxon>
    </lineage>
</organism>
<comment type="caution">
    <text evidence="2">The sequence shown here is derived from an EMBL/GenBank/DDBJ whole genome shotgun (WGS) entry which is preliminary data.</text>
</comment>
<evidence type="ECO:0000313" key="3">
    <source>
        <dbReference type="Proteomes" id="UP000585474"/>
    </source>
</evidence>